<evidence type="ECO:0000313" key="2">
    <source>
        <dbReference type="EnsemblMetazoa" id="MDOA007160-PA"/>
    </source>
</evidence>
<dbReference type="AlphaFoldDB" id="A0A1I8MPN2"/>
<dbReference type="VEuPathDB" id="VectorBase:MDOMA2_005901"/>
<reference evidence="2" key="1">
    <citation type="submission" date="2020-05" db="UniProtKB">
        <authorList>
            <consortium name="EnsemblMetazoa"/>
        </authorList>
    </citation>
    <scope>IDENTIFICATION</scope>
    <source>
        <strain evidence="2">Aabys</strain>
    </source>
</reference>
<proteinExistence type="predicted"/>
<protein>
    <recommendedName>
        <fullName evidence="3">Protein TsetseEP domain-containing protein</fullName>
    </recommendedName>
</protein>
<dbReference type="KEGG" id="mde:101900288"/>
<dbReference type="RefSeq" id="XP_005190980.2">
    <property type="nucleotide sequence ID" value="XM_005190923.4"/>
</dbReference>
<name>A0A1I8MPN2_MUSDO</name>
<dbReference type="EnsemblMetazoa" id="MDOA007160-RA">
    <property type="protein sequence ID" value="MDOA007160-PA"/>
    <property type="gene ID" value="MDOA007160"/>
</dbReference>
<gene>
    <name evidence="2" type="primary">101900288</name>
</gene>
<dbReference type="VEuPathDB" id="VectorBase:MDOA007160"/>
<feature type="signal peptide" evidence="1">
    <location>
        <begin position="1"/>
        <end position="18"/>
    </location>
</feature>
<dbReference type="OrthoDB" id="7999179at2759"/>
<sequence length="298" mass="33772">MISVKSLAFLALLLVVKAQQNTGLVNYYNTENSSLIRNDEYIEAVRRQNDFHIWYNTLQIETFRNGYLDRINTISIQKKSLAQEICRINEYLVPLTVLSDFSRQCVQKYKQLIPSEAAAESSMERCMITGRGQVNSLITNMVATNRSLSNYYVGNFEKGVTNCRTKFNTSYPVNYTHCLADVVSASNAYTISNQKTFSTQLETAKGSSNVYVKQAHECSFSVQNSTITNIQRATTLIDNCLNDIGDKYSNCPNKGYYCENVVSLPSYMIDYKNRTMPNPFLGRNGTEKCLTLDIMYAA</sequence>
<keyword evidence="1" id="KW-0732">Signal</keyword>
<organism evidence="2">
    <name type="scientific">Musca domestica</name>
    <name type="common">House fly</name>
    <dbReference type="NCBI Taxonomy" id="7370"/>
    <lineage>
        <taxon>Eukaryota</taxon>
        <taxon>Metazoa</taxon>
        <taxon>Ecdysozoa</taxon>
        <taxon>Arthropoda</taxon>
        <taxon>Hexapoda</taxon>
        <taxon>Insecta</taxon>
        <taxon>Pterygota</taxon>
        <taxon>Neoptera</taxon>
        <taxon>Endopterygota</taxon>
        <taxon>Diptera</taxon>
        <taxon>Brachycera</taxon>
        <taxon>Muscomorpha</taxon>
        <taxon>Muscoidea</taxon>
        <taxon>Muscidae</taxon>
        <taxon>Musca</taxon>
    </lineage>
</organism>
<evidence type="ECO:0008006" key="3">
    <source>
        <dbReference type="Google" id="ProtNLM"/>
    </source>
</evidence>
<dbReference type="eggNOG" id="ENOG502TBY1">
    <property type="taxonomic scope" value="Eukaryota"/>
</dbReference>
<evidence type="ECO:0000256" key="1">
    <source>
        <dbReference type="SAM" id="SignalP"/>
    </source>
</evidence>
<feature type="chain" id="PRO_5044560644" description="Protein TsetseEP domain-containing protein" evidence="1">
    <location>
        <begin position="19"/>
        <end position="298"/>
    </location>
</feature>
<accession>A0A1I8MPN2</accession>